<evidence type="ECO:0000256" key="1">
    <source>
        <dbReference type="ARBA" id="ARBA00009796"/>
    </source>
</evidence>
<dbReference type="GO" id="GO:0045454">
    <property type="term" value="P:cell redox homeostasis"/>
    <property type="evidence" value="ECO:0007669"/>
    <property type="project" value="TreeGrafter"/>
</dbReference>
<reference evidence="9" key="1">
    <citation type="journal article" date="2015" name="Sci. Rep.">
        <title>Spliced leader RNA trans-splicing discovered in copepods.</title>
        <authorList>
            <person name="Yang F."/>
            <person name="Xu D."/>
            <person name="Zhuang Y."/>
            <person name="Yi X."/>
            <person name="Huang Y."/>
            <person name="Chen H."/>
            <person name="Lin S."/>
            <person name="Campbell D.A."/>
            <person name="Sturm N.R."/>
            <person name="Liu G."/>
            <person name="Zhang H."/>
        </authorList>
    </citation>
    <scope>NUCLEOTIDE SEQUENCE</scope>
</reference>
<sequence>MALQPQMPAPHFKGTAVVNGQFADIDLEQYKGKYVVLFFYPLDFTFVCPTEIHPSGNRRGSNCWTTWGKRRSKLNLFMISLMKRPRCYRSQRKGLVDCQTGKSNQTQKRRMKWEKRQKVINNLSKAKLWETRANLLELERREKSTRISLHLSSLAGLARFWCALQRMVLNKLTSSTGLQRTAGTMGRGTGRRAANAGPRSTSSATLRSLSTKLCPSTILPLSGGRWS</sequence>
<dbReference type="GO" id="GO:0008379">
    <property type="term" value="F:thioredoxin peroxidase activity"/>
    <property type="evidence" value="ECO:0007669"/>
    <property type="project" value="TreeGrafter"/>
</dbReference>
<evidence type="ECO:0000259" key="8">
    <source>
        <dbReference type="Pfam" id="PF00578"/>
    </source>
</evidence>
<keyword evidence="4" id="KW-1015">Disulfide bond</keyword>
<dbReference type="AlphaFoldDB" id="A0A0U2V102"/>
<keyword evidence="5" id="KW-0676">Redox-active center</keyword>
<feature type="region of interest" description="Disordered" evidence="7">
    <location>
        <begin position="179"/>
        <end position="207"/>
    </location>
</feature>
<evidence type="ECO:0000313" key="9">
    <source>
        <dbReference type="EMBL" id="ALS04220.1"/>
    </source>
</evidence>
<comment type="catalytic activity">
    <reaction evidence="6">
        <text>a hydroperoxide + [thioredoxin]-dithiol = an alcohol + [thioredoxin]-disulfide + H2O</text>
        <dbReference type="Rhea" id="RHEA:62620"/>
        <dbReference type="Rhea" id="RHEA-COMP:10698"/>
        <dbReference type="Rhea" id="RHEA-COMP:10700"/>
        <dbReference type="ChEBI" id="CHEBI:15377"/>
        <dbReference type="ChEBI" id="CHEBI:29950"/>
        <dbReference type="ChEBI" id="CHEBI:30879"/>
        <dbReference type="ChEBI" id="CHEBI:35924"/>
        <dbReference type="ChEBI" id="CHEBI:50058"/>
        <dbReference type="EC" id="1.11.1.24"/>
    </reaction>
</comment>
<dbReference type="GO" id="GO:0019430">
    <property type="term" value="P:removal of superoxide radicals"/>
    <property type="evidence" value="ECO:0007669"/>
    <property type="project" value="TreeGrafter"/>
</dbReference>
<protein>
    <recommendedName>
        <fullName evidence="2">thioredoxin-dependent peroxiredoxin</fullName>
        <ecNumber evidence="2">1.11.1.24</ecNumber>
    </recommendedName>
</protein>
<comment type="similarity">
    <text evidence="1">Belongs to the peroxiredoxin family. AhpC/Prx1 subfamily.</text>
</comment>
<dbReference type="InterPro" id="IPR036249">
    <property type="entry name" value="Thioredoxin-like_sf"/>
</dbReference>
<evidence type="ECO:0000256" key="2">
    <source>
        <dbReference type="ARBA" id="ARBA00013017"/>
    </source>
</evidence>
<dbReference type="Pfam" id="PF00578">
    <property type="entry name" value="AhpC-TSA"/>
    <property type="match status" value="1"/>
</dbReference>
<organism evidence="9">
    <name type="scientific">Acartia pacifica</name>
    <name type="common">Copepod</name>
    <dbReference type="NCBI Taxonomy" id="335913"/>
    <lineage>
        <taxon>Eukaryota</taxon>
        <taxon>Metazoa</taxon>
        <taxon>Ecdysozoa</taxon>
        <taxon>Arthropoda</taxon>
        <taxon>Crustacea</taxon>
        <taxon>Multicrustacea</taxon>
        <taxon>Hexanauplia</taxon>
        <taxon>Copepoda</taxon>
        <taxon>Calanoida</taxon>
        <taxon>Acartiidae</taxon>
        <taxon>Acartia</taxon>
    </lineage>
</organism>
<accession>A0A0U2V102</accession>
<name>A0A0U2V102_ACAPC</name>
<feature type="compositionally biased region" description="Low complexity" evidence="7">
    <location>
        <begin position="191"/>
        <end position="207"/>
    </location>
</feature>
<dbReference type="GO" id="GO:0005829">
    <property type="term" value="C:cytosol"/>
    <property type="evidence" value="ECO:0007669"/>
    <property type="project" value="TreeGrafter"/>
</dbReference>
<evidence type="ECO:0000256" key="7">
    <source>
        <dbReference type="SAM" id="MobiDB-lite"/>
    </source>
</evidence>
<evidence type="ECO:0000256" key="5">
    <source>
        <dbReference type="ARBA" id="ARBA00023284"/>
    </source>
</evidence>
<keyword evidence="3" id="KW-0560">Oxidoreductase</keyword>
<evidence type="ECO:0000256" key="4">
    <source>
        <dbReference type="ARBA" id="ARBA00023157"/>
    </source>
</evidence>
<evidence type="ECO:0000256" key="6">
    <source>
        <dbReference type="ARBA" id="ARBA00049091"/>
    </source>
</evidence>
<dbReference type="PANTHER" id="PTHR10681">
    <property type="entry name" value="THIOREDOXIN PEROXIDASE"/>
    <property type="match status" value="1"/>
</dbReference>
<evidence type="ECO:0000256" key="3">
    <source>
        <dbReference type="ARBA" id="ARBA00023002"/>
    </source>
</evidence>
<dbReference type="EC" id="1.11.1.24" evidence="2"/>
<dbReference type="PANTHER" id="PTHR10681:SF163">
    <property type="entry name" value="AT16346P-RELATED"/>
    <property type="match status" value="1"/>
</dbReference>
<feature type="domain" description="Alkyl hydroperoxide reductase subunit C/ Thiol specific antioxidant" evidence="8">
    <location>
        <begin position="8"/>
        <end position="52"/>
    </location>
</feature>
<dbReference type="EMBL" id="KT754386">
    <property type="protein sequence ID" value="ALS04220.1"/>
    <property type="molecule type" value="mRNA"/>
</dbReference>
<dbReference type="Gene3D" id="3.40.30.10">
    <property type="entry name" value="Glutaredoxin"/>
    <property type="match status" value="1"/>
</dbReference>
<dbReference type="InterPro" id="IPR000866">
    <property type="entry name" value="AhpC/TSA"/>
</dbReference>
<proteinExistence type="evidence at transcript level"/>
<dbReference type="SUPFAM" id="SSF52833">
    <property type="entry name" value="Thioredoxin-like"/>
    <property type="match status" value="1"/>
</dbReference>
<dbReference type="GO" id="GO:0042744">
    <property type="term" value="P:hydrogen peroxide catabolic process"/>
    <property type="evidence" value="ECO:0007669"/>
    <property type="project" value="TreeGrafter"/>
</dbReference>
<dbReference type="InterPro" id="IPR050217">
    <property type="entry name" value="Peroxiredoxin"/>
</dbReference>